<sequence length="638" mass="71113">MSSEDGSDSGREAMSWGRGQEEESSSGRLVEGIDNDEVLSPAPLKSVPPTSRSAHKPGVSRAAGGRPLGRREMEVEAGQRTAPVWKCRFFPSEVNEKQLADWHRMYSVPPEIEFIVPGPNDRADDPPLGCVALNQAVLAAGLRLPFPRIVRKFLREWRIAPTQLCPNGWRILLGFLILWDQFGFPRPSVGEFNSLYSFKSDGRKSGWWYASFSVNDTGPHVNIPVRYHELRYTSHEPAPEFVERARQIRAVDESFRSSSALITEENLASARLLSTTSSNSRPTQSDKQMKDISALLKKKGQAGKGKRKAPSEGQPPAARPRTEEGENQAEVPSPARSVEEIASFPTRGEPSSPPVCRPPQPSSQIPPRPSPRIPPTYLGSTPERDEEYLKLRGSIPKPLRDFFRSNSPTRGDIVELPGSARRAISVLGKSWTPDQQKYLDTMGTVESIVAASVNTSRAAIQLTSAAEKMGRMLNDIQVMREEGKKTQVELAEEKRFRALSEDALLKLEEELRKKEDELKAMSGELEVVNKSKADLEHDLEGERKSNAELKAALEKSADKDEAVAEFRSSNAYLAEQEVVYFLTMEELIETTSEKRPDWDVQFLRDKLADLKRKSTLNPPSPEEVDQDLAEADQARCGE</sequence>
<evidence type="ECO:0000313" key="4">
    <source>
        <dbReference type="EMBL" id="KAL2518915.1"/>
    </source>
</evidence>
<comment type="caution">
    <text evidence="4">The sequence shown here is derived from an EMBL/GenBank/DDBJ whole genome shotgun (WGS) entry which is preliminary data.</text>
</comment>
<evidence type="ECO:0000259" key="3">
    <source>
        <dbReference type="Pfam" id="PF04195"/>
    </source>
</evidence>
<dbReference type="Proteomes" id="UP001604336">
    <property type="component" value="Unassembled WGS sequence"/>
</dbReference>
<feature type="domain" description="Transposase (putative) gypsy type" evidence="3">
    <location>
        <begin position="134"/>
        <end position="198"/>
    </location>
</feature>
<organism evidence="4 5">
    <name type="scientific">Abeliophyllum distichum</name>
    <dbReference type="NCBI Taxonomy" id="126358"/>
    <lineage>
        <taxon>Eukaryota</taxon>
        <taxon>Viridiplantae</taxon>
        <taxon>Streptophyta</taxon>
        <taxon>Embryophyta</taxon>
        <taxon>Tracheophyta</taxon>
        <taxon>Spermatophyta</taxon>
        <taxon>Magnoliopsida</taxon>
        <taxon>eudicotyledons</taxon>
        <taxon>Gunneridae</taxon>
        <taxon>Pentapetalae</taxon>
        <taxon>asterids</taxon>
        <taxon>lamiids</taxon>
        <taxon>Lamiales</taxon>
        <taxon>Oleaceae</taxon>
        <taxon>Forsythieae</taxon>
        <taxon>Abeliophyllum</taxon>
    </lineage>
</organism>
<feature type="region of interest" description="Disordered" evidence="2">
    <location>
        <begin position="610"/>
        <end position="638"/>
    </location>
</feature>
<evidence type="ECO:0000256" key="1">
    <source>
        <dbReference type="SAM" id="Coils"/>
    </source>
</evidence>
<accession>A0ABD1U2T6</accession>
<keyword evidence="1" id="KW-0175">Coiled coil</keyword>
<evidence type="ECO:0000256" key="2">
    <source>
        <dbReference type="SAM" id="MobiDB-lite"/>
    </source>
</evidence>
<proteinExistence type="predicted"/>
<feature type="region of interest" description="Disordered" evidence="2">
    <location>
        <begin position="298"/>
        <end position="381"/>
    </location>
</feature>
<reference evidence="5" key="1">
    <citation type="submission" date="2024-07" db="EMBL/GenBank/DDBJ databases">
        <title>Two chromosome-level genome assemblies of Korean endemic species Abeliophyllum distichum and Forsythia ovata (Oleaceae).</title>
        <authorList>
            <person name="Jang H."/>
        </authorList>
    </citation>
    <scope>NUCLEOTIDE SEQUENCE [LARGE SCALE GENOMIC DNA]</scope>
</reference>
<keyword evidence="5" id="KW-1185">Reference proteome</keyword>
<dbReference type="AlphaFoldDB" id="A0ABD1U2T6"/>
<protein>
    <recommendedName>
        <fullName evidence="3">Transposase (putative) gypsy type domain-containing protein</fullName>
    </recommendedName>
</protein>
<dbReference type="EMBL" id="JBFOLK010000004">
    <property type="protein sequence ID" value="KAL2518915.1"/>
    <property type="molecule type" value="Genomic_DNA"/>
</dbReference>
<dbReference type="InterPro" id="IPR007321">
    <property type="entry name" value="Transposase_28"/>
</dbReference>
<feature type="compositionally biased region" description="Pro residues" evidence="2">
    <location>
        <begin position="351"/>
        <end position="374"/>
    </location>
</feature>
<dbReference type="Pfam" id="PF04195">
    <property type="entry name" value="Transposase_28"/>
    <property type="match status" value="1"/>
</dbReference>
<name>A0ABD1U2T6_9LAMI</name>
<evidence type="ECO:0000313" key="5">
    <source>
        <dbReference type="Proteomes" id="UP001604336"/>
    </source>
</evidence>
<feature type="region of interest" description="Disordered" evidence="2">
    <location>
        <begin position="1"/>
        <end position="75"/>
    </location>
</feature>
<gene>
    <name evidence="4" type="ORF">Adt_15162</name>
</gene>
<feature type="compositionally biased region" description="Basic residues" evidence="2">
    <location>
        <begin position="298"/>
        <end position="308"/>
    </location>
</feature>
<feature type="coiled-coil region" evidence="1">
    <location>
        <begin position="497"/>
        <end position="559"/>
    </location>
</feature>